<organism evidence="1 2">
    <name type="scientific">Amycolatopsis coloradensis</name>
    <dbReference type="NCBI Taxonomy" id="76021"/>
    <lineage>
        <taxon>Bacteria</taxon>
        <taxon>Bacillati</taxon>
        <taxon>Actinomycetota</taxon>
        <taxon>Actinomycetes</taxon>
        <taxon>Pseudonocardiales</taxon>
        <taxon>Pseudonocardiaceae</taxon>
        <taxon>Amycolatopsis</taxon>
    </lineage>
</organism>
<sequence>MNHRSAQERRIVVGTDGTAHGEEAVRWAITEARALGARVEVLLVRPKDVLLPGTPFALQPHGRLPIQDGYPLAQEVARIHDELAANLAVETSVRTGDPASVLLAAAEGADLLVLGSPSEGRIGRLVFGSVAAACVRHAPCPIVLVTPEAAHHFSPTAS</sequence>
<dbReference type="Proteomes" id="UP001456344">
    <property type="component" value="Chromosome"/>
</dbReference>
<evidence type="ECO:0000313" key="2">
    <source>
        <dbReference type="Proteomes" id="UP001456344"/>
    </source>
</evidence>
<protein>
    <submittedName>
        <fullName evidence="1">Universal stress protein</fullName>
    </submittedName>
</protein>
<accession>A0ACD5BE70</accession>
<evidence type="ECO:0000313" key="1">
    <source>
        <dbReference type="EMBL" id="WYW17558.1"/>
    </source>
</evidence>
<gene>
    <name evidence="1" type="ORF">LCL61_18580</name>
</gene>
<keyword evidence="2" id="KW-1185">Reference proteome</keyword>
<name>A0ACD5BE70_9PSEU</name>
<dbReference type="EMBL" id="CP150484">
    <property type="protein sequence ID" value="WYW17558.1"/>
    <property type="molecule type" value="Genomic_DNA"/>
</dbReference>
<proteinExistence type="predicted"/>
<reference evidence="1" key="1">
    <citation type="submission" date="2023-10" db="EMBL/GenBank/DDBJ databases">
        <title>Whole genome sequencing of actinobacterial strain Amycolatopsis sp. (BCA-696) identifies the underlying plant growth-promoting genes.</title>
        <authorList>
            <person name="Gandham P."/>
            <person name="Vadla N."/>
            <person name="Saji A."/>
            <person name="Srinivas V."/>
            <person name="Ruperao P."/>
            <person name="Selvanayagam S."/>
            <person name="Saxena R.K."/>
            <person name="Rathore A."/>
            <person name="Gopalakrishnan S."/>
            <person name="Thakur V."/>
        </authorList>
    </citation>
    <scope>NUCLEOTIDE SEQUENCE</scope>
    <source>
        <strain evidence="1">BCA-696</strain>
    </source>
</reference>